<protein>
    <submittedName>
        <fullName evidence="4">Uncharacterized protein</fullName>
    </submittedName>
</protein>
<organism evidence="4 5">
    <name type="scientific">Symbiodinium natans</name>
    <dbReference type="NCBI Taxonomy" id="878477"/>
    <lineage>
        <taxon>Eukaryota</taxon>
        <taxon>Sar</taxon>
        <taxon>Alveolata</taxon>
        <taxon>Dinophyceae</taxon>
        <taxon>Suessiales</taxon>
        <taxon>Symbiodiniaceae</taxon>
        <taxon>Symbiodinium</taxon>
    </lineage>
</organism>
<dbReference type="Gene3D" id="1.10.4080.10">
    <property type="entry name" value="ADP-ribosylation/Crystallin J1"/>
    <property type="match status" value="1"/>
</dbReference>
<dbReference type="InterPro" id="IPR005502">
    <property type="entry name" value="Ribosyl_crysJ1"/>
</dbReference>
<evidence type="ECO:0000256" key="1">
    <source>
        <dbReference type="SAM" id="Coils"/>
    </source>
</evidence>
<reference evidence="4" key="1">
    <citation type="submission" date="2021-02" db="EMBL/GenBank/DDBJ databases">
        <authorList>
            <person name="Dougan E. K."/>
            <person name="Rhodes N."/>
            <person name="Thang M."/>
            <person name="Chan C."/>
        </authorList>
    </citation>
    <scope>NUCLEOTIDE SEQUENCE</scope>
</reference>
<evidence type="ECO:0000313" key="5">
    <source>
        <dbReference type="Proteomes" id="UP000604046"/>
    </source>
</evidence>
<feature type="signal peptide" evidence="3">
    <location>
        <begin position="1"/>
        <end position="20"/>
    </location>
</feature>
<evidence type="ECO:0000256" key="3">
    <source>
        <dbReference type="SAM" id="SignalP"/>
    </source>
</evidence>
<feature type="coiled-coil region" evidence="1">
    <location>
        <begin position="530"/>
        <end position="593"/>
    </location>
</feature>
<dbReference type="OrthoDB" id="437754at2759"/>
<dbReference type="InterPro" id="IPR036705">
    <property type="entry name" value="Ribosyl_crysJ1_sf"/>
</dbReference>
<feature type="compositionally biased region" description="Basic and acidic residues" evidence="2">
    <location>
        <begin position="366"/>
        <end position="387"/>
    </location>
</feature>
<feature type="chain" id="PRO_5032932705" evidence="3">
    <location>
        <begin position="21"/>
        <end position="801"/>
    </location>
</feature>
<evidence type="ECO:0000256" key="2">
    <source>
        <dbReference type="SAM" id="MobiDB-lite"/>
    </source>
</evidence>
<proteinExistence type="predicted"/>
<feature type="region of interest" description="Disordered" evidence="2">
    <location>
        <begin position="351"/>
        <end position="395"/>
    </location>
</feature>
<comment type="caution">
    <text evidence="4">The sequence shown here is derived from an EMBL/GenBank/DDBJ whole genome shotgun (WGS) entry which is preliminary data.</text>
</comment>
<gene>
    <name evidence="4" type="ORF">SNAT2548_LOCUS3325</name>
</gene>
<evidence type="ECO:0000313" key="4">
    <source>
        <dbReference type="EMBL" id="CAE7027179.1"/>
    </source>
</evidence>
<dbReference type="SUPFAM" id="SSF101478">
    <property type="entry name" value="ADP-ribosylglycohydrolase"/>
    <property type="match status" value="1"/>
</dbReference>
<dbReference type="Proteomes" id="UP000604046">
    <property type="component" value="Unassembled WGS sequence"/>
</dbReference>
<dbReference type="AlphaFoldDB" id="A0A812IBM4"/>
<accession>A0A812IBM4</accession>
<keyword evidence="1" id="KW-0175">Coiled coil</keyword>
<keyword evidence="5" id="KW-1185">Reference proteome</keyword>
<dbReference type="Pfam" id="PF03747">
    <property type="entry name" value="ADP_ribosyl_GH"/>
    <property type="match status" value="1"/>
</dbReference>
<keyword evidence="3" id="KW-0732">Signal</keyword>
<dbReference type="EMBL" id="CAJNDS010000202">
    <property type="protein sequence ID" value="CAE7027179.1"/>
    <property type="molecule type" value="Genomic_DNA"/>
</dbReference>
<feature type="region of interest" description="Disordered" evidence="2">
    <location>
        <begin position="722"/>
        <end position="743"/>
    </location>
</feature>
<name>A0A812IBM4_9DINO</name>
<sequence>MMKRGTIEIWLLVLWVGALPTPGMPAASMPLAERTAGALWGLFAGDALAMPVHWYYGGPDQIREDFGGQLLSGFERSVHPYPDSIMQLSNTGGGGRGSSEGDVVGGVILHGKKEYWRRYGQFHYHHTLEAGENTLEASLVRVLLQSLKSTGRFSADDFRRRYIEFMTTPGTHNDTYASTCHRMFFQKWRAGVDPKDCPDNDGHNVDTIDGLVIPSVVALISLAQGHSVTTAAALAVEALAVTRSSQVLPEYIRTVTYMLDKVLQGSPLDKAAAETAMEVYGSDLAAAVRKRGSTDPVVACYIGGSFPALLHFAYKYTGSAWDALLASANAGGENVHRTGSAVGCRARAEGLDRQGGGSEASCGADGGDRGHRESGSAEDELVRPLKERHNRKGKNHEEGAGLCWLAGEQVAGNCEPLPFIFSRYLSVSPVERPGDCIVVRVHEIMFPHATATLANLTGGWELQKGQLLTKVNCQLPRSLTVDSNQFRGTVKATDLGGFCDTTATPAASARAGSGISKEELAQREARDRHLADISEEAEEAVQQRELWQNHLRRCMEEEKKDMDWRSAIERDYREMLKDQIREVRQRRQEAKRESVEQASMHGFPDFSKPSSISVKDYIVERRLHLKEDLDLQVELKKRQKEHRKAIEHEMDHINNLAAHKELAQQKVKDRERGRQVLQECLQNWEDTKRIKDARAAITHFKKSPAASGTGLADIVTHLRSETGSLSAREKTPSNPTALPKSHCERPQKVNIAAELPATPSEDALSMPLSSRPTTGSVRRFPISAAANLALTKQRLKERGMM</sequence>